<protein>
    <submittedName>
        <fullName evidence="1">Uncharacterized protein</fullName>
    </submittedName>
</protein>
<organism evidence="1 2">
    <name type="scientific">Shimia aestuarii</name>
    <dbReference type="NCBI Taxonomy" id="254406"/>
    <lineage>
        <taxon>Bacteria</taxon>
        <taxon>Pseudomonadati</taxon>
        <taxon>Pseudomonadota</taxon>
        <taxon>Alphaproteobacteria</taxon>
        <taxon>Rhodobacterales</taxon>
        <taxon>Roseobacteraceae</taxon>
    </lineage>
</organism>
<name>A0A1I4HRW5_9RHOB</name>
<dbReference type="STRING" id="254406.SAMN04488042_101240"/>
<sequence>MPNPHTPDEIIANAAWFFGRPKSPINIADIHIPDDKSEAVIYTKKPLTQAQECCVCGYLSMYAIFITSFEVKE</sequence>
<evidence type="ECO:0000313" key="2">
    <source>
        <dbReference type="Proteomes" id="UP000199144"/>
    </source>
</evidence>
<reference evidence="1 2" key="1">
    <citation type="submission" date="2016-10" db="EMBL/GenBank/DDBJ databases">
        <authorList>
            <person name="de Groot N.N."/>
        </authorList>
    </citation>
    <scope>NUCLEOTIDE SEQUENCE [LARGE SCALE GENOMIC DNA]</scope>
    <source>
        <strain evidence="1 2">DSM 15283</strain>
    </source>
</reference>
<accession>A0A1I4HRW5</accession>
<dbReference type="AlphaFoldDB" id="A0A1I4HRW5"/>
<dbReference type="Proteomes" id="UP000199144">
    <property type="component" value="Unassembled WGS sequence"/>
</dbReference>
<proteinExistence type="predicted"/>
<evidence type="ECO:0000313" key="1">
    <source>
        <dbReference type="EMBL" id="SFL44915.1"/>
    </source>
</evidence>
<gene>
    <name evidence="1" type="ORF">SAMN04488042_101240</name>
</gene>
<dbReference type="EMBL" id="FOTQ01000001">
    <property type="protein sequence ID" value="SFL44915.1"/>
    <property type="molecule type" value="Genomic_DNA"/>
</dbReference>
<keyword evidence="2" id="KW-1185">Reference proteome</keyword>